<keyword evidence="3" id="KW-1185">Reference proteome</keyword>
<proteinExistence type="predicted"/>
<feature type="region of interest" description="Disordered" evidence="1">
    <location>
        <begin position="190"/>
        <end position="225"/>
    </location>
</feature>
<accession>A0AAQ3R7Q5</accession>
<sequence>MPISTPNEVQTPSQGDLQHSSYAAYVPHDLKYSAAFEDSMMAMLLDNDDDSIANLGAGLRVLPIDSDEQVIKDVSVRAQDVAIQSLPIIPEDELPLALNDSRRIFASSVPGIKLTHPGGYIEGGPGLDPEIDTFPDDFLSKNPGLGSAAELESAIAKEVENNIDLLKQRLRARQKAKERNEQIERELKTLMDNHDMELKMQRRMAEENQKKREAKEKKRQTRTAG</sequence>
<feature type="compositionally biased region" description="Basic and acidic residues" evidence="1">
    <location>
        <begin position="190"/>
        <end position="216"/>
    </location>
</feature>
<organism evidence="2 3">
    <name type="scientific">Acrodontium crateriforme</name>
    <dbReference type="NCBI Taxonomy" id="150365"/>
    <lineage>
        <taxon>Eukaryota</taxon>
        <taxon>Fungi</taxon>
        <taxon>Dikarya</taxon>
        <taxon>Ascomycota</taxon>
        <taxon>Pezizomycotina</taxon>
        <taxon>Dothideomycetes</taxon>
        <taxon>Dothideomycetidae</taxon>
        <taxon>Mycosphaerellales</taxon>
        <taxon>Teratosphaeriaceae</taxon>
        <taxon>Acrodontium</taxon>
    </lineage>
</organism>
<evidence type="ECO:0000256" key="1">
    <source>
        <dbReference type="SAM" id="MobiDB-lite"/>
    </source>
</evidence>
<dbReference type="EMBL" id="CP138581">
    <property type="protein sequence ID" value="WPG98440.1"/>
    <property type="molecule type" value="Genomic_DNA"/>
</dbReference>
<reference evidence="2 3" key="1">
    <citation type="submission" date="2023-11" db="EMBL/GenBank/DDBJ databases">
        <title>An acidophilic fungus is an integral part of prey digestion in a carnivorous sundew plant.</title>
        <authorList>
            <person name="Tsai I.J."/>
        </authorList>
    </citation>
    <scope>NUCLEOTIDE SEQUENCE [LARGE SCALE GENOMIC DNA]</scope>
    <source>
        <strain evidence="2">169a</strain>
    </source>
</reference>
<name>A0AAQ3R7Q5_9PEZI</name>
<evidence type="ECO:0000313" key="2">
    <source>
        <dbReference type="EMBL" id="WPG98440.1"/>
    </source>
</evidence>
<dbReference type="Proteomes" id="UP001303373">
    <property type="component" value="Chromosome 2"/>
</dbReference>
<protein>
    <submittedName>
        <fullName evidence="2">Uncharacterized protein</fullName>
    </submittedName>
</protein>
<dbReference type="AlphaFoldDB" id="A0AAQ3R7Q5"/>
<evidence type="ECO:0000313" key="3">
    <source>
        <dbReference type="Proteomes" id="UP001303373"/>
    </source>
</evidence>
<gene>
    <name evidence="2" type="ORF">R9X50_00123000</name>
</gene>